<dbReference type="Pfam" id="PF02167">
    <property type="entry name" value="Cytochrom_C1"/>
    <property type="match status" value="1"/>
</dbReference>
<comment type="subcellular location">
    <subcellularLocation>
        <location evidence="1">Membrane</location>
    </subcellularLocation>
</comment>
<evidence type="ECO:0000313" key="10">
    <source>
        <dbReference type="EMBL" id="VAW03031.1"/>
    </source>
</evidence>
<organism evidence="10">
    <name type="scientific">hydrothermal vent metagenome</name>
    <dbReference type="NCBI Taxonomy" id="652676"/>
    <lineage>
        <taxon>unclassified sequences</taxon>
        <taxon>metagenomes</taxon>
        <taxon>ecological metagenomes</taxon>
    </lineage>
</organism>
<evidence type="ECO:0000256" key="7">
    <source>
        <dbReference type="ARBA" id="ARBA00023136"/>
    </source>
</evidence>
<evidence type="ECO:0000256" key="1">
    <source>
        <dbReference type="ARBA" id="ARBA00004370"/>
    </source>
</evidence>
<keyword evidence="2" id="KW-0349">Heme</keyword>
<name>A0A3B0S9Y6_9ZZZZ</name>
<dbReference type="AlphaFoldDB" id="A0A3B0S9Y6"/>
<reference evidence="10" key="1">
    <citation type="submission" date="2018-06" db="EMBL/GenBank/DDBJ databases">
        <authorList>
            <person name="Zhirakovskaya E."/>
        </authorList>
    </citation>
    <scope>NUCLEOTIDE SEQUENCE</scope>
</reference>
<dbReference type="GO" id="GO:0020037">
    <property type="term" value="F:heme binding"/>
    <property type="evidence" value="ECO:0007669"/>
    <property type="project" value="InterPro"/>
</dbReference>
<dbReference type="Gene3D" id="1.20.5.100">
    <property type="entry name" value="Cytochrome c1, transmembrane anchor, C-terminal"/>
    <property type="match status" value="1"/>
</dbReference>
<dbReference type="EMBL" id="UOEG01000250">
    <property type="protein sequence ID" value="VAW03031.1"/>
    <property type="molecule type" value="Genomic_DNA"/>
</dbReference>
<dbReference type="GO" id="GO:0005739">
    <property type="term" value="C:mitochondrion"/>
    <property type="evidence" value="ECO:0007669"/>
    <property type="project" value="GOC"/>
</dbReference>
<evidence type="ECO:0000256" key="8">
    <source>
        <dbReference type="SAM" id="Phobius"/>
    </source>
</evidence>
<feature type="domain" description="Cytochrome c" evidence="9">
    <location>
        <begin position="47"/>
        <end position="167"/>
    </location>
</feature>
<sequence>MMFKKISIATLTALALSTVGAMAVEVETEMEDVAFSFEGPFGTFEKDQLQRGLQVYTQVCAACHGLSYVPIRTLSDEGGPQLSEDQVRAYAAQNIEVFDPELDGIRPAKPTDNFPASSLDSAPDLSLMAKKRAGFRGPYGTGVSQLFRGIGGPEYIAAILTGYEEAPNCAPEDFEGSYNVSFGPGGYPDECKIYEETETEVTQPDGSVKIKVEKREVGRMAPGSWIGMPQPLFGDDVEFIDGSSTELKAEAEDTAAFLMWTAEPKMMARKHAGFVGVLLLTLLSVLLYLTNKRIWAPLKGKDQKVS</sequence>
<evidence type="ECO:0000256" key="2">
    <source>
        <dbReference type="ARBA" id="ARBA00022617"/>
    </source>
</evidence>
<evidence type="ECO:0000256" key="6">
    <source>
        <dbReference type="ARBA" id="ARBA00023004"/>
    </source>
</evidence>
<feature type="transmembrane region" description="Helical" evidence="8">
    <location>
        <begin position="271"/>
        <end position="289"/>
    </location>
</feature>
<keyword evidence="3 8" id="KW-0812">Transmembrane</keyword>
<keyword evidence="6" id="KW-0408">Iron</keyword>
<evidence type="ECO:0000259" key="9">
    <source>
        <dbReference type="PROSITE" id="PS51007"/>
    </source>
</evidence>
<dbReference type="Gene3D" id="1.10.760.10">
    <property type="entry name" value="Cytochrome c-like domain"/>
    <property type="match status" value="1"/>
</dbReference>
<accession>A0A3B0S9Y6</accession>
<evidence type="ECO:0000256" key="5">
    <source>
        <dbReference type="ARBA" id="ARBA00022989"/>
    </source>
</evidence>
<protein>
    <submittedName>
        <fullName evidence="10">Ubiquinol-cytochrome C reductase, cytochrome C1 subunit</fullName>
    </submittedName>
</protein>
<dbReference type="GO" id="GO:0009055">
    <property type="term" value="F:electron transfer activity"/>
    <property type="evidence" value="ECO:0007669"/>
    <property type="project" value="InterPro"/>
</dbReference>
<dbReference type="PANTHER" id="PTHR10266:SF3">
    <property type="entry name" value="CYTOCHROME C1, HEME PROTEIN, MITOCHONDRIAL"/>
    <property type="match status" value="1"/>
</dbReference>
<dbReference type="InterPro" id="IPR036909">
    <property type="entry name" value="Cyt_c-like_dom_sf"/>
</dbReference>
<dbReference type="PROSITE" id="PS51007">
    <property type="entry name" value="CYTC"/>
    <property type="match status" value="1"/>
</dbReference>
<dbReference type="PANTHER" id="PTHR10266">
    <property type="entry name" value="CYTOCHROME C1"/>
    <property type="match status" value="1"/>
</dbReference>
<dbReference type="InterPro" id="IPR009056">
    <property type="entry name" value="Cyt_c-like_dom"/>
</dbReference>
<dbReference type="InterPro" id="IPR002326">
    <property type="entry name" value="Cyt_c1"/>
</dbReference>
<evidence type="ECO:0000256" key="4">
    <source>
        <dbReference type="ARBA" id="ARBA00022723"/>
    </source>
</evidence>
<dbReference type="SUPFAM" id="SSF46626">
    <property type="entry name" value="Cytochrome c"/>
    <property type="match status" value="1"/>
</dbReference>
<dbReference type="GO" id="GO:0006122">
    <property type="term" value="P:mitochondrial electron transport, ubiquinol to cytochrome c"/>
    <property type="evidence" value="ECO:0007669"/>
    <property type="project" value="TreeGrafter"/>
</dbReference>
<dbReference type="PRINTS" id="PR00603">
    <property type="entry name" value="CYTOCHROMEC1"/>
</dbReference>
<keyword evidence="4" id="KW-0479">Metal-binding</keyword>
<evidence type="ECO:0000256" key="3">
    <source>
        <dbReference type="ARBA" id="ARBA00022692"/>
    </source>
</evidence>
<dbReference type="GO" id="GO:0016020">
    <property type="term" value="C:membrane"/>
    <property type="evidence" value="ECO:0007669"/>
    <property type="project" value="UniProtKB-SubCell"/>
</dbReference>
<gene>
    <name evidence="10" type="ORF">MNBD_ALPHA07-2413</name>
</gene>
<keyword evidence="5 8" id="KW-1133">Transmembrane helix</keyword>
<keyword evidence="7 8" id="KW-0472">Membrane</keyword>
<proteinExistence type="predicted"/>
<dbReference type="GO" id="GO:0046872">
    <property type="term" value="F:metal ion binding"/>
    <property type="evidence" value="ECO:0007669"/>
    <property type="project" value="UniProtKB-KW"/>
</dbReference>